<proteinExistence type="predicted"/>
<organism evidence="1 2">
    <name type="scientific">Funneliformis caledonium</name>
    <dbReference type="NCBI Taxonomy" id="1117310"/>
    <lineage>
        <taxon>Eukaryota</taxon>
        <taxon>Fungi</taxon>
        <taxon>Fungi incertae sedis</taxon>
        <taxon>Mucoromycota</taxon>
        <taxon>Glomeromycotina</taxon>
        <taxon>Glomeromycetes</taxon>
        <taxon>Glomerales</taxon>
        <taxon>Glomeraceae</taxon>
        <taxon>Funneliformis</taxon>
    </lineage>
</organism>
<evidence type="ECO:0000313" key="1">
    <source>
        <dbReference type="EMBL" id="CAG8607616.1"/>
    </source>
</evidence>
<feature type="non-terminal residue" evidence="1">
    <location>
        <position position="127"/>
    </location>
</feature>
<dbReference type="OrthoDB" id="2442795at2759"/>
<dbReference type="EMBL" id="CAJVPQ010002760">
    <property type="protein sequence ID" value="CAG8607616.1"/>
    <property type="molecule type" value="Genomic_DNA"/>
</dbReference>
<reference evidence="1" key="1">
    <citation type="submission" date="2021-06" db="EMBL/GenBank/DDBJ databases">
        <authorList>
            <person name="Kallberg Y."/>
            <person name="Tangrot J."/>
            <person name="Rosling A."/>
        </authorList>
    </citation>
    <scope>NUCLEOTIDE SEQUENCE</scope>
    <source>
        <strain evidence="1">UK204</strain>
    </source>
</reference>
<dbReference type="AlphaFoldDB" id="A0A9N9CLL8"/>
<name>A0A9N9CLL8_9GLOM</name>
<evidence type="ECO:0000313" key="2">
    <source>
        <dbReference type="Proteomes" id="UP000789570"/>
    </source>
</evidence>
<keyword evidence="2" id="KW-1185">Reference proteome</keyword>
<sequence length="127" mass="14114">INSSLPSEIDDFINNILENKKVLTSLFIEVTINKARELLISDLNNVDNDSENTDWDTGSTLTIASRSTEAEDEIIISQTSGSNLTSCQMAPSIKRKKILETLFAFDAMPPDATINSVLKTLLTYWDD</sequence>
<dbReference type="Proteomes" id="UP000789570">
    <property type="component" value="Unassembled WGS sequence"/>
</dbReference>
<comment type="caution">
    <text evidence="1">The sequence shown here is derived from an EMBL/GenBank/DDBJ whole genome shotgun (WGS) entry which is preliminary data.</text>
</comment>
<protein>
    <submittedName>
        <fullName evidence="1">7125_t:CDS:1</fullName>
    </submittedName>
</protein>
<accession>A0A9N9CLL8</accession>
<gene>
    <name evidence="1" type="ORF">FCALED_LOCUS8905</name>
</gene>